<protein>
    <recommendedName>
        <fullName evidence="1">ScoMcrA-like SRA domain-containing protein</fullName>
    </recommendedName>
</protein>
<sequence length="298" mass="33279">MADWDIEVGQTLPRSELHDRWGGGRYGGMEPSVKAESVFLFSNPSAGEAFGYKYDGWHSDGTFHYTGDGQVGDQTLRTGGNKSIMDADGLGRTIRMFRSAGRDTTYLGEFMLADPPYYRADALDREGELRSVLVFRLTPLGQVVKTSVDAAGPDTLVPEELPVEAHNVDKYAAQRPDEPREAVRREARLVGRYTEWLSKQGQEAVRHRVPIPGGGYLFTDVYNKTAEELVEAKASGARSYVRAGLGQLLDYARFVDHRTKALLVPVRPSEDLVDLMRAHGCSVIWEEDGRTFQRHDPR</sequence>
<gene>
    <name evidence="2" type="ORF">GCM10011509_10730</name>
</gene>
<evidence type="ECO:0000313" key="3">
    <source>
        <dbReference type="Proteomes" id="UP000662111"/>
    </source>
</evidence>
<keyword evidence="3" id="KW-1185">Reference proteome</keyword>
<dbReference type="Pfam" id="PF26348">
    <property type="entry name" value="SRA_ScoMcrA"/>
    <property type="match status" value="1"/>
</dbReference>
<name>A0ABQ2F902_9MICO</name>
<dbReference type="RefSeq" id="WP_022920434.1">
    <property type="nucleotide sequence ID" value="NZ_BMLB01000002.1"/>
</dbReference>
<evidence type="ECO:0000259" key="1">
    <source>
        <dbReference type="Pfam" id="PF26348"/>
    </source>
</evidence>
<dbReference type="Proteomes" id="UP000662111">
    <property type="component" value="Unassembled WGS sequence"/>
</dbReference>
<dbReference type="EMBL" id="BMLB01000002">
    <property type="protein sequence ID" value="GGK64154.1"/>
    <property type="molecule type" value="Genomic_DNA"/>
</dbReference>
<accession>A0ABQ2F902</accession>
<comment type="caution">
    <text evidence="2">The sequence shown here is derived from an EMBL/GenBank/DDBJ whole genome shotgun (WGS) entry which is preliminary data.</text>
</comment>
<dbReference type="InterPro" id="IPR058712">
    <property type="entry name" value="SRA_ScoMcrA"/>
</dbReference>
<organism evidence="2 3">
    <name type="scientific">Ornithinimicrobium pekingense</name>
    <dbReference type="NCBI Taxonomy" id="384677"/>
    <lineage>
        <taxon>Bacteria</taxon>
        <taxon>Bacillati</taxon>
        <taxon>Actinomycetota</taxon>
        <taxon>Actinomycetes</taxon>
        <taxon>Micrococcales</taxon>
        <taxon>Ornithinimicrobiaceae</taxon>
        <taxon>Ornithinimicrobium</taxon>
    </lineage>
</organism>
<reference evidence="3" key="1">
    <citation type="journal article" date="2019" name="Int. J. Syst. Evol. Microbiol.">
        <title>The Global Catalogue of Microorganisms (GCM) 10K type strain sequencing project: providing services to taxonomists for standard genome sequencing and annotation.</title>
        <authorList>
            <consortium name="The Broad Institute Genomics Platform"/>
            <consortium name="The Broad Institute Genome Sequencing Center for Infectious Disease"/>
            <person name="Wu L."/>
            <person name="Ma J."/>
        </authorList>
    </citation>
    <scope>NUCLEOTIDE SEQUENCE [LARGE SCALE GENOMIC DNA]</scope>
    <source>
        <strain evidence="3">CGMCC 1.5362</strain>
    </source>
</reference>
<feature type="domain" description="ScoMcrA-like SRA" evidence="1">
    <location>
        <begin position="14"/>
        <end position="145"/>
    </location>
</feature>
<proteinExistence type="predicted"/>
<evidence type="ECO:0000313" key="2">
    <source>
        <dbReference type="EMBL" id="GGK64154.1"/>
    </source>
</evidence>